<gene>
    <name evidence="1" type="ORF">PMACD_LOCUS11515</name>
</gene>
<sequence length="117" mass="13313">MTNKVEIIITLYDELAEKLSLKQTHKQHRFARDGQVPGYLSGDKYKCLCIILYSAIKEHQLAHAPVTSARLAPHTNSGAAHVPCRHPAPIRFNKIYETVPVPMLLTFTQVHRRDRSL</sequence>
<comment type="caution">
    <text evidence="1">The sequence shown here is derived from an EMBL/GenBank/DDBJ whole genome shotgun (WGS) entry which is preliminary data.</text>
</comment>
<proteinExistence type="predicted"/>
<organism evidence="1 2">
    <name type="scientific">Pieris macdunnoughi</name>
    <dbReference type="NCBI Taxonomy" id="345717"/>
    <lineage>
        <taxon>Eukaryota</taxon>
        <taxon>Metazoa</taxon>
        <taxon>Ecdysozoa</taxon>
        <taxon>Arthropoda</taxon>
        <taxon>Hexapoda</taxon>
        <taxon>Insecta</taxon>
        <taxon>Pterygota</taxon>
        <taxon>Neoptera</taxon>
        <taxon>Endopterygota</taxon>
        <taxon>Lepidoptera</taxon>
        <taxon>Glossata</taxon>
        <taxon>Ditrysia</taxon>
        <taxon>Papilionoidea</taxon>
        <taxon>Pieridae</taxon>
        <taxon>Pierinae</taxon>
        <taxon>Pieris</taxon>
    </lineage>
</organism>
<protein>
    <submittedName>
        <fullName evidence="1">Uncharacterized protein</fullName>
    </submittedName>
</protein>
<evidence type="ECO:0000313" key="1">
    <source>
        <dbReference type="EMBL" id="CAF4903808.1"/>
    </source>
</evidence>
<name>A0A821VB23_9NEOP</name>
<evidence type="ECO:0000313" key="2">
    <source>
        <dbReference type="Proteomes" id="UP000663880"/>
    </source>
</evidence>
<dbReference type="EMBL" id="CAJOBZ010000039">
    <property type="protein sequence ID" value="CAF4903808.1"/>
    <property type="molecule type" value="Genomic_DNA"/>
</dbReference>
<keyword evidence="2" id="KW-1185">Reference proteome</keyword>
<accession>A0A821VB23</accession>
<reference evidence="1" key="1">
    <citation type="submission" date="2021-02" db="EMBL/GenBank/DDBJ databases">
        <authorList>
            <person name="Steward A R."/>
        </authorList>
    </citation>
    <scope>NUCLEOTIDE SEQUENCE</scope>
</reference>
<dbReference type="AlphaFoldDB" id="A0A821VB23"/>
<dbReference type="Proteomes" id="UP000663880">
    <property type="component" value="Unassembled WGS sequence"/>
</dbReference>